<dbReference type="CDD" id="cd07363">
    <property type="entry name" value="45_DOPA_Dioxygenase"/>
    <property type="match status" value="1"/>
</dbReference>
<dbReference type="EMBL" id="JAPIVE010000004">
    <property type="protein sequence ID" value="MCX2525296.1"/>
    <property type="molecule type" value="Genomic_DNA"/>
</dbReference>
<protein>
    <submittedName>
        <fullName evidence="7">Class III extradiol ring-cleavage dioxygenase</fullName>
    </submittedName>
</protein>
<evidence type="ECO:0000313" key="7">
    <source>
        <dbReference type="EMBL" id="MCX2525296.1"/>
    </source>
</evidence>
<accession>A0AA41ZN30</accession>
<dbReference type="InterPro" id="IPR004183">
    <property type="entry name" value="Xdiol_dOase_suB"/>
</dbReference>
<keyword evidence="5" id="KW-0560">Oxidoreductase</keyword>
<dbReference type="PANTHER" id="PTHR30096:SF0">
    <property type="entry name" value="4,5-DOPA DIOXYGENASE EXTRADIOL-LIKE PROTEIN"/>
    <property type="match status" value="1"/>
</dbReference>
<keyword evidence="4" id="KW-0862">Zinc</keyword>
<dbReference type="PIRSF" id="PIRSF006157">
    <property type="entry name" value="Doxgns_DODA"/>
    <property type="match status" value="1"/>
</dbReference>
<keyword evidence="8" id="KW-1185">Reference proteome</keyword>
<dbReference type="PANTHER" id="PTHR30096">
    <property type="entry name" value="4,5-DOPA DIOXYGENASE EXTRADIOL-LIKE PROTEIN"/>
    <property type="match status" value="1"/>
</dbReference>
<gene>
    <name evidence="7" type="ORF">OQ287_13705</name>
</gene>
<organism evidence="7 8">
    <name type="scientific">Larsenimonas rhizosphaerae</name>
    <dbReference type="NCBI Taxonomy" id="2944682"/>
    <lineage>
        <taxon>Bacteria</taxon>
        <taxon>Pseudomonadati</taxon>
        <taxon>Pseudomonadota</taxon>
        <taxon>Gammaproteobacteria</taxon>
        <taxon>Oceanospirillales</taxon>
        <taxon>Halomonadaceae</taxon>
        <taxon>Larsenimonas</taxon>
    </lineage>
</organism>
<name>A0AA41ZN30_9GAMM</name>
<dbReference type="SUPFAM" id="SSF53213">
    <property type="entry name" value="LigB-like"/>
    <property type="match status" value="1"/>
</dbReference>
<dbReference type="RefSeq" id="WP_265896812.1">
    <property type="nucleotide sequence ID" value="NZ_JAPIVE010000004.1"/>
</dbReference>
<evidence type="ECO:0000256" key="4">
    <source>
        <dbReference type="ARBA" id="ARBA00022833"/>
    </source>
</evidence>
<comment type="similarity">
    <text evidence="2">Belongs to the DODA-type extradiol aromatic ring-opening dioxygenase family.</text>
</comment>
<evidence type="ECO:0000256" key="1">
    <source>
        <dbReference type="ARBA" id="ARBA00001947"/>
    </source>
</evidence>
<keyword evidence="3" id="KW-0479">Metal-binding</keyword>
<reference evidence="7" key="1">
    <citation type="submission" date="2022-11" db="EMBL/GenBank/DDBJ databases">
        <title>Larsenimonas rhizosphaerae sp. nov., isolated from a tidal mudflat.</title>
        <authorList>
            <person name="Lee S.D."/>
            <person name="Kim I.S."/>
        </authorList>
    </citation>
    <scope>NUCLEOTIDE SEQUENCE</scope>
    <source>
        <strain evidence="7">GH2-1</strain>
    </source>
</reference>
<dbReference type="AlphaFoldDB" id="A0AA41ZN30"/>
<proteinExistence type="inferred from homology"/>
<dbReference type="Proteomes" id="UP001165678">
    <property type="component" value="Unassembled WGS sequence"/>
</dbReference>
<evidence type="ECO:0000313" key="8">
    <source>
        <dbReference type="Proteomes" id="UP001165678"/>
    </source>
</evidence>
<dbReference type="Gene3D" id="3.40.830.10">
    <property type="entry name" value="LigB-like"/>
    <property type="match status" value="1"/>
</dbReference>
<dbReference type="GO" id="GO:0008270">
    <property type="term" value="F:zinc ion binding"/>
    <property type="evidence" value="ECO:0007669"/>
    <property type="project" value="InterPro"/>
</dbReference>
<evidence type="ECO:0000259" key="6">
    <source>
        <dbReference type="Pfam" id="PF02900"/>
    </source>
</evidence>
<dbReference type="InterPro" id="IPR014436">
    <property type="entry name" value="Extradiol_dOase_DODA"/>
</dbReference>
<evidence type="ECO:0000256" key="2">
    <source>
        <dbReference type="ARBA" id="ARBA00007581"/>
    </source>
</evidence>
<comment type="cofactor">
    <cofactor evidence="1">
        <name>Zn(2+)</name>
        <dbReference type="ChEBI" id="CHEBI:29105"/>
    </cofactor>
</comment>
<comment type="caution">
    <text evidence="7">The sequence shown here is derived from an EMBL/GenBank/DDBJ whole genome shotgun (WGS) entry which is preliminary data.</text>
</comment>
<dbReference type="GO" id="GO:0016702">
    <property type="term" value="F:oxidoreductase activity, acting on single donors with incorporation of molecular oxygen, incorporation of two atoms of oxygen"/>
    <property type="evidence" value="ECO:0007669"/>
    <property type="project" value="UniProtKB-ARBA"/>
</dbReference>
<dbReference type="GO" id="GO:0008198">
    <property type="term" value="F:ferrous iron binding"/>
    <property type="evidence" value="ECO:0007669"/>
    <property type="project" value="InterPro"/>
</dbReference>
<evidence type="ECO:0000256" key="3">
    <source>
        <dbReference type="ARBA" id="ARBA00022723"/>
    </source>
</evidence>
<sequence length="267" mass="29445">MAHALFISHGSPLEALDHSKSALAWQALASRLPRPTRILIVSAHWTASPLRLTASKAPETIHDFYGFPAPLYDIRYPAPGEPELAHDIAEHLNACEFEAQVDARRGLDHGMWAPLRHLYPEADISTVGLSINARKRPEWHYRLGQQLAGALDEETLLISSGSVTHNLADIRGSDPTIAAYVEAFQDWISSHLQTRQDDELMHYRDLAPDAQRAHPSDEHLLPLFVTLGAADASAPERFNPVVADTALAMDAYLFTRTAGTPSLQRSA</sequence>
<dbReference type="Pfam" id="PF02900">
    <property type="entry name" value="LigB"/>
    <property type="match status" value="1"/>
</dbReference>
<evidence type="ECO:0000256" key="5">
    <source>
        <dbReference type="ARBA" id="ARBA00023002"/>
    </source>
</evidence>
<feature type="domain" description="Extradiol ring-cleavage dioxygenase class III enzyme subunit B" evidence="6">
    <location>
        <begin position="27"/>
        <end position="234"/>
    </location>
</feature>
<keyword evidence="7" id="KW-0223">Dioxygenase</keyword>